<organism evidence="3 4">
    <name type="scientific">Gnathostoma spinigerum</name>
    <dbReference type="NCBI Taxonomy" id="75299"/>
    <lineage>
        <taxon>Eukaryota</taxon>
        <taxon>Metazoa</taxon>
        <taxon>Ecdysozoa</taxon>
        <taxon>Nematoda</taxon>
        <taxon>Chromadorea</taxon>
        <taxon>Rhabditida</taxon>
        <taxon>Spirurina</taxon>
        <taxon>Gnathostomatomorpha</taxon>
        <taxon>Gnathostomatoidea</taxon>
        <taxon>Gnathostomatidae</taxon>
        <taxon>Gnathostoma</taxon>
    </lineage>
</organism>
<dbReference type="InterPro" id="IPR001849">
    <property type="entry name" value="PH_domain"/>
</dbReference>
<dbReference type="Gene3D" id="2.30.29.30">
    <property type="entry name" value="Pleckstrin-homology domain (PH domain)/Phosphotyrosine-binding domain (PTB)"/>
    <property type="match status" value="1"/>
</dbReference>
<dbReference type="Gene3D" id="6.10.250.3060">
    <property type="match status" value="1"/>
</dbReference>
<gene>
    <name evidence="3" type="ORF">AB6A40_008117</name>
</gene>
<dbReference type="Gene3D" id="1.20.870.10">
    <property type="entry name" value="Son of sevenless (SoS) protein Chain: S domain 1"/>
    <property type="match status" value="1"/>
</dbReference>
<feature type="domain" description="PH" evidence="1">
    <location>
        <begin position="472"/>
        <end position="594"/>
    </location>
</feature>
<dbReference type="InterPro" id="IPR011993">
    <property type="entry name" value="PH-like_dom_sf"/>
</dbReference>
<evidence type="ECO:0000313" key="4">
    <source>
        <dbReference type="Proteomes" id="UP001608902"/>
    </source>
</evidence>
<dbReference type="InterPro" id="IPR009072">
    <property type="entry name" value="Histone-fold"/>
</dbReference>
<dbReference type="Gene3D" id="1.20.900.10">
    <property type="entry name" value="Dbl homology (DH) domain"/>
    <property type="match status" value="1"/>
</dbReference>
<proteinExistence type="predicted"/>
<feature type="domain" description="DH" evidence="2">
    <location>
        <begin position="227"/>
        <end position="421"/>
    </location>
</feature>
<dbReference type="SMART" id="SM00325">
    <property type="entry name" value="RhoGEF"/>
    <property type="match status" value="1"/>
</dbReference>
<dbReference type="InterPro" id="IPR035899">
    <property type="entry name" value="DBL_dom_sf"/>
</dbReference>
<dbReference type="PANTHER" id="PTHR45834">
    <property type="entry name" value="RHO GUANINE NUCLEOTIDE EXCHANGE FACTOR 9-RELATED"/>
    <property type="match status" value="1"/>
</dbReference>
<dbReference type="PROSITE" id="PS50010">
    <property type="entry name" value="DH_2"/>
    <property type="match status" value="1"/>
</dbReference>
<evidence type="ECO:0000259" key="2">
    <source>
        <dbReference type="PROSITE" id="PS50010"/>
    </source>
</evidence>
<dbReference type="SUPFAM" id="SSF47113">
    <property type="entry name" value="Histone-fold"/>
    <property type="match status" value="1"/>
</dbReference>
<reference evidence="3 4" key="1">
    <citation type="submission" date="2024-08" db="EMBL/GenBank/DDBJ databases">
        <title>Gnathostoma spinigerum genome.</title>
        <authorList>
            <person name="Gonzalez-Bertolin B."/>
            <person name="Monzon S."/>
            <person name="Zaballos A."/>
            <person name="Jimenez P."/>
            <person name="Dekumyoy P."/>
            <person name="Varona S."/>
            <person name="Cuesta I."/>
            <person name="Sumanam S."/>
            <person name="Adisakwattana P."/>
            <person name="Gasser R.B."/>
            <person name="Hernandez-Gonzalez A."/>
            <person name="Young N.D."/>
            <person name="Perteguer M.J."/>
        </authorList>
    </citation>
    <scope>NUCLEOTIDE SEQUENCE [LARGE SCALE GENOMIC DNA]</scope>
    <source>
        <strain evidence="3">AL3</strain>
        <tissue evidence="3">Liver</tissue>
    </source>
</reference>
<dbReference type="SUPFAM" id="SSF48065">
    <property type="entry name" value="DBL homology domain (DH-domain)"/>
    <property type="match status" value="1"/>
</dbReference>
<accession>A0ABD6ENF8</accession>
<dbReference type="Proteomes" id="UP001608902">
    <property type="component" value="Unassembled WGS sequence"/>
</dbReference>
<comment type="caution">
    <text evidence="3">The sequence shown here is derived from an EMBL/GenBank/DDBJ whole genome shotgun (WGS) entry which is preliminary data.</text>
</comment>
<dbReference type="EMBL" id="JBGFUD010007148">
    <property type="protein sequence ID" value="MFH4981408.1"/>
    <property type="molecule type" value="Genomic_DNA"/>
</dbReference>
<dbReference type="SUPFAM" id="SSF50729">
    <property type="entry name" value="PH domain-like"/>
    <property type="match status" value="1"/>
</dbReference>
<dbReference type="Pfam" id="PF00621">
    <property type="entry name" value="RhoGEF"/>
    <property type="match status" value="1"/>
</dbReference>
<dbReference type="Gene3D" id="1.10.20.10">
    <property type="entry name" value="Histone, subunit A"/>
    <property type="match status" value="1"/>
</dbReference>
<dbReference type="InterPro" id="IPR000219">
    <property type="entry name" value="DH_dom"/>
</dbReference>
<dbReference type="AlphaFoldDB" id="A0ABD6ENF8"/>
<dbReference type="InterPro" id="IPR055251">
    <property type="entry name" value="SOS1_NGEF_PH"/>
</dbReference>
<dbReference type="PROSITE" id="PS50003">
    <property type="entry name" value="PH_DOMAIN"/>
    <property type="match status" value="1"/>
</dbReference>
<keyword evidence="4" id="KW-1185">Reference proteome</keyword>
<dbReference type="PANTHER" id="PTHR45834:SF3">
    <property type="entry name" value="RHO GUANINE NUCLEOTIDE EXCHANGE FACTOR 3, ISOFORM L"/>
    <property type="match status" value="1"/>
</dbReference>
<sequence>MSVVSSRDVGAKRELLEHRLQQWRDQKLFVDRLYQVCNNVHPGLALDPEAVDHIQMLLMRILFEMLECRPQKVEDVERCMRNALPASMCHWVTKFQGTNEELHNHTSRKGHDKKSRNAKSLAALTHLLHCDMKEHLGYKVDEKVVLSILSVIDYVAADILKWTGNYVKNIRQGDRTIGLQNLKIALNADKSLIELTDMLWNEKDDCGSDGIICSCSDDSQFHTDELTYERVCRDFKHDEEEYLRDLIFVINVFRRKLEDAFMENDENHISDIFGNVTEIHELTCKVKRILEDAIEMWDTPCIGAGLWDLSEAHEFDVYISYMELFQEPPTDVIRKLLEDPNYINFFKHEDSACGGDANCETFRLAVKYVLPNLLYSPVIHFFRYLEYVNLLLRFRPNEDDFEDLLSAKSYLSGISVKVENLCPPALKLMIKRDQLARTSFESQPSYQIKKTDEIQKSIDFWEGREIAYTCTTLIKEGDLQMVRPTLSAASVINETIRKTRGVTDRHVFLFDHLLLLVKAYRNLKAEKPIYKFKAKIPIRKAVIHDLRDTDELQHAFSIEIRSPDSHGILSSYTLFCKSLEDKDSWMTAVVTIQTRSLLDRVLDGWIKEEQKRTPLILPGIDLYRFNMPDNENNIVFEDYPSSRGVPVIRQGTLTKLIERLTYHQSAHQCY</sequence>
<evidence type="ECO:0000313" key="3">
    <source>
        <dbReference type="EMBL" id="MFH4981408.1"/>
    </source>
</evidence>
<dbReference type="SMART" id="SM00233">
    <property type="entry name" value="PH"/>
    <property type="match status" value="1"/>
</dbReference>
<dbReference type="Pfam" id="PF22697">
    <property type="entry name" value="SOS1_NGEF_PH"/>
    <property type="match status" value="1"/>
</dbReference>
<evidence type="ECO:0000259" key="1">
    <source>
        <dbReference type="PROSITE" id="PS50003"/>
    </source>
</evidence>
<protein>
    <submittedName>
        <fullName evidence="3">Uncharacterized protein</fullName>
    </submittedName>
</protein>
<dbReference type="InterPro" id="IPR053086">
    <property type="entry name" value="RhoGEF_domain"/>
</dbReference>
<name>A0ABD6ENF8_9BILA</name>